<dbReference type="InterPro" id="IPR003711">
    <property type="entry name" value="CarD-like/TRCF_RID"/>
</dbReference>
<name>A0A518E2D2_9BACT</name>
<protein>
    <recommendedName>
        <fullName evidence="9">Transcription-repair-coupling factor</fullName>
        <shortName evidence="9">TRCF</shortName>
        <ecNumber evidence="9">3.6.4.-</ecNumber>
    </recommendedName>
</protein>
<comment type="similarity">
    <text evidence="9">In the N-terminal section; belongs to the UvrB family.</text>
</comment>
<dbReference type="PROSITE" id="PS51192">
    <property type="entry name" value="HELICASE_ATP_BIND_1"/>
    <property type="match status" value="1"/>
</dbReference>
<dbReference type="AlphaFoldDB" id="A0A518E2D2"/>
<dbReference type="InterPro" id="IPR037235">
    <property type="entry name" value="TRCF-like_C_D7"/>
</dbReference>
<dbReference type="Pfam" id="PF03461">
    <property type="entry name" value="TRCF"/>
    <property type="match status" value="1"/>
</dbReference>
<proteinExistence type="inferred from homology"/>
<dbReference type="GO" id="GO:0005524">
    <property type="term" value="F:ATP binding"/>
    <property type="evidence" value="ECO:0007669"/>
    <property type="project" value="UniProtKB-UniRule"/>
</dbReference>
<dbReference type="InterPro" id="IPR011545">
    <property type="entry name" value="DEAD/DEAH_box_helicase_dom"/>
</dbReference>
<dbReference type="CDD" id="cd17991">
    <property type="entry name" value="DEXHc_TRCF"/>
    <property type="match status" value="1"/>
</dbReference>
<dbReference type="GO" id="GO:0000716">
    <property type="term" value="P:transcription-coupled nucleotide-excision repair, DNA damage recognition"/>
    <property type="evidence" value="ECO:0007669"/>
    <property type="project" value="UniProtKB-UniRule"/>
</dbReference>
<dbReference type="Pfam" id="PF00270">
    <property type="entry name" value="DEAD"/>
    <property type="match status" value="1"/>
</dbReference>
<gene>
    <name evidence="9 12" type="primary">mfd</name>
    <name evidence="12" type="ORF">Pla8534_61180</name>
</gene>
<dbReference type="Gene3D" id="3.30.2060.10">
    <property type="entry name" value="Penicillin-binding protein 1b domain"/>
    <property type="match status" value="1"/>
</dbReference>
<dbReference type="Proteomes" id="UP000317648">
    <property type="component" value="Chromosome"/>
</dbReference>
<evidence type="ECO:0000256" key="4">
    <source>
        <dbReference type="ARBA" id="ARBA00022801"/>
    </source>
</evidence>
<dbReference type="InterPro" id="IPR036101">
    <property type="entry name" value="CarD-like/TRCF_RID_sf"/>
</dbReference>
<sequence>MSILQTSQSTQEQLRGLPLRLLEHADLAEAVVSLAAGEAISFEGVWGASRALLAAALQQRASSTLLVVLPDEEAADNFCDEAPLFLDRPIERFPAWESEPGERLVYDEIYGDRLRLLKRLAAGERPAIVAAGIQALLQPTVSQKTVEQNTRLLRVGEQIDVDALLKWLTARGFHATTAVELPGEFSLRGGILDLFAPDWQRPVRIELFDDEVESIRRFEISTQRSCENLEQVEVTVMTPRSKDREHLAAFLPDDVWVLLIEGERIDELGRLYLGRVGDPKLFHSVASVLQSVAGRPTAFASSLALSAFGKPCRLGADSVERFHGEFEEIRAQLEAYGESDDIYLISQTDGEIERLKEMLASTRQAGAGRLHYAVGHLHQGFRLRDEHVLVLSASELFHRGELRRTPKRRLGKAIDSFLDLREGDLVVHLAHGVGRFRGLELLTKDAGVEEHLRIEFRGGAKIYVPASKIDLVQKYIGGAKSKPILATIGGKSWLKQKKAAEDAVVDLAADMLELQAARASQPGIAFKPDSPWQLEFDASFPYEPTPDQLSAIRAIKGDMHTPRPMDRLLCGDVGYGKTEVSMRAAFKAVESGYQVAVMAPTTILVEQHYHTFQQRMSEFPLDIGRLSRFASTAEQRSVMAGLKSGKIDIVVGTHRLASRDVKFCNLGLVIIDEEQRFGVEVKERLKALRNSVDVLTMSATPIPRTLHMSLVGVRDISNLETPPLDRTPVETRVTRFDEELIRHAVLRELNRGGQIYFVHNRVNDIEQLAQKLQRIVPEASMRIGHGQMHETELEEVMVDFVEGKFDMLLATTIVESGLDIPNANTIFVDESDRYGLADLHQLRGRVGRYKHHAYAYMLVDQHKHLSPNAARRLRAIEEFSEMGAGFAIAMRDLEIRGAGNLLGSQQSGHIAAVGYELYCQLLENAVRALKKAPAAPSIDVDFDLPGEAFLPGDYVNDQRARIDIYRRLTRINDFDAIGEFREELSDRFGPLPEPVERMLELSEMRLHAAVWQINKVYVEDDFLVFAYASRPRVEQLSRKLGGKLRIVDQSLAYLKLKPGFSRDTYTVLKAAKSVLQIF</sequence>
<keyword evidence="1 9" id="KW-0963">Cytoplasm</keyword>
<evidence type="ECO:0000256" key="5">
    <source>
        <dbReference type="ARBA" id="ARBA00022806"/>
    </source>
</evidence>
<dbReference type="InterPro" id="IPR005118">
    <property type="entry name" value="TRCF_C"/>
</dbReference>
<keyword evidence="7 9" id="KW-0238">DNA-binding</keyword>
<dbReference type="Pfam" id="PF02559">
    <property type="entry name" value="CarD_TRCF_RID"/>
    <property type="match status" value="1"/>
</dbReference>
<feature type="domain" description="Helicase C-terminal" evidence="11">
    <location>
        <begin position="728"/>
        <end position="894"/>
    </location>
</feature>
<keyword evidence="4 9" id="KW-0378">Hydrolase</keyword>
<evidence type="ECO:0000256" key="3">
    <source>
        <dbReference type="ARBA" id="ARBA00022763"/>
    </source>
</evidence>
<dbReference type="GO" id="GO:0016787">
    <property type="term" value="F:hydrolase activity"/>
    <property type="evidence" value="ECO:0007669"/>
    <property type="project" value="UniProtKB-KW"/>
</dbReference>
<dbReference type="InterPro" id="IPR001650">
    <property type="entry name" value="Helicase_C-like"/>
</dbReference>
<comment type="similarity">
    <text evidence="9">In the C-terminal section; belongs to the helicase family. RecG subfamily.</text>
</comment>
<dbReference type="NCBIfam" id="TIGR00580">
    <property type="entry name" value="mfd"/>
    <property type="match status" value="1"/>
</dbReference>
<dbReference type="SUPFAM" id="SSF141259">
    <property type="entry name" value="CarD-like"/>
    <property type="match status" value="1"/>
</dbReference>
<dbReference type="GO" id="GO:0005737">
    <property type="term" value="C:cytoplasm"/>
    <property type="evidence" value="ECO:0007669"/>
    <property type="project" value="UniProtKB-SubCell"/>
</dbReference>
<keyword evidence="5" id="KW-0347">Helicase</keyword>
<dbReference type="OrthoDB" id="9804325at2"/>
<dbReference type="EC" id="3.6.4.-" evidence="9"/>
<dbReference type="GO" id="GO:0006355">
    <property type="term" value="P:regulation of DNA-templated transcription"/>
    <property type="evidence" value="ECO:0007669"/>
    <property type="project" value="UniProtKB-UniRule"/>
</dbReference>
<evidence type="ECO:0000256" key="9">
    <source>
        <dbReference type="HAMAP-Rule" id="MF_00969"/>
    </source>
</evidence>
<comment type="function">
    <text evidence="9">Couples transcription and DNA repair by recognizing RNA polymerase (RNAP) stalled at DNA lesions. Mediates ATP-dependent release of RNAP and its truncated transcript from the DNA, and recruitment of nucleotide excision repair machinery to the damaged site.</text>
</comment>
<reference evidence="12 13" key="1">
    <citation type="submission" date="2019-02" db="EMBL/GenBank/DDBJ databases">
        <title>Deep-cultivation of Planctomycetes and their phenomic and genomic characterization uncovers novel biology.</title>
        <authorList>
            <person name="Wiegand S."/>
            <person name="Jogler M."/>
            <person name="Boedeker C."/>
            <person name="Pinto D."/>
            <person name="Vollmers J."/>
            <person name="Rivas-Marin E."/>
            <person name="Kohn T."/>
            <person name="Peeters S.H."/>
            <person name="Heuer A."/>
            <person name="Rast P."/>
            <person name="Oberbeckmann S."/>
            <person name="Bunk B."/>
            <person name="Jeske O."/>
            <person name="Meyerdierks A."/>
            <person name="Storesund J.E."/>
            <person name="Kallscheuer N."/>
            <person name="Luecker S."/>
            <person name="Lage O.M."/>
            <person name="Pohl T."/>
            <person name="Merkel B.J."/>
            <person name="Hornburger P."/>
            <person name="Mueller R.-W."/>
            <person name="Bruemmer F."/>
            <person name="Labrenz M."/>
            <person name="Spormann A.M."/>
            <person name="Op den Camp H."/>
            <person name="Overmann J."/>
            <person name="Amann R."/>
            <person name="Jetten M.S.M."/>
            <person name="Mascher T."/>
            <person name="Medema M.H."/>
            <person name="Devos D.P."/>
            <person name="Kaster A.-K."/>
            <person name="Ovreas L."/>
            <person name="Rohde M."/>
            <person name="Galperin M.Y."/>
            <person name="Jogler C."/>
        </authorList>
    </citation>
    <scope>NUCLEOTIDE SEQUENCE [LARGE SCALE GENOMIC DNA]</scope>
    <source>
        <strain evidence="12 13">Pla85_3_4</strain>
    </source>
</reference>
<dbReference type="KEGG" id="lcre:Pla8534_61180"/>
<dbReference type="GO" id="GO:0003684">
    <property type="term" value="F:damaged DNA binding"/>
    <property type="evidence" value="ECO:0007669"/>
    <property type="project" value="InterPro"/>
</dbReference>
<dbReference type="Pfam" id="PF00271">
    <property type="entry name" value="Helicase_C"/>
    <property type="match status" value="1"/>
</dbReference>
<dbReference type="InterPro" id="IPR014001">
    <property type="entry name" value="Helicase_ATP-bd"/>
</dbReference>
<evidence type="ECO:0000259" key="11">
    <source>
        <dbReference type="PROSITE" id="PS51194"/>
    </source>
</evidence>
<dbReference type="SMART" id="SM00982">
    <property type="entry name" value="TRCF"/>
    <property type="match status" value="1"/>
</dbReference>
<dbReference type="HAMAP" id="MF_00969">
    <property type="entry name" value="TRCF"/>
    <property type="match status" value="1"/>
</dbReference>
<evidence type="ECO:0000256" key="2">
    <source>
        <dbReference type="ARBA" id="ARBA00022741"/>
    </source>
</evidence>
<evidence type="ECO:0000313" key="12">
    <source>
        <dbReference type="EMBL" id="QDU98257.1"/>
    </source>
</evidence>
<evidence type="ECO:0000256" key="7">
    <source>
        <dbReference type="ARBA" id="ARBA00023125"/>
    </source>
</evidence>
<dbReference type="GO" id="GO:0003678">
    <property type="term" value="F:DNA helicase activity"/>
    <property type="evidence" value="ECO:0007669"/>
    <property type="project" value="TreeGrafter"/>
</dbReference>
<evidence type="ECO:0000256" key="8">
    <source>
        <dbReference type="ARBA" id="ARBA00023204"/>
    </source>
</evidence>
<organism evidence="12 13">
    <name type="scientific">Lignipirellula cremea</name>
    <dbReference type="NCBI Taxonomy" id="2528010"/>
    <lineage>
        <taxon>Bacteria</taxon>
        <taxon>Pseudomonadati</taxon>
        <taxon>Planctomycetota</taxon>
        <taxon>Planctomycetia</taxon>
        <taxon>Pirellulales</taxon>
        <taxon>Pirellulaceae</taxon>
        <taxon>Lignipirellula</taxon>
    </lineage>
</organism>
<comment type="subcellular location">
    <subcellularLocation>
        <location evidence="9">Cytoplasm</location>
    </subcellularLocation>
</comment>
<dbReference type="InterPro" id="IPR004576">
    <property type="entry name" value="Mfd"/>
</dbReference>
<keyword evidence="13" id="KW-1185">Reference proteome</keyword>
<dbReference type="PANTHER" id="PTHR47964:SF1">
    <property type="entry name" value="ATP-DEPENDENT DNA HELICASE HOMOLOG RECG, CHLOROPLASTIC"/>
    <property type="match status" value="1"/>
</dbReference>
<dbReference type="Pfam" id="PF17757">
    <property type="entry name" value="UvrB_inter"/>
    <property type="match status" value="1"/>
</dbReference>
<dbReference type="Gene3D" id="3.40.50.300">
    <property type="entry name" value="P-loop containing nucleotide triphosphate hydrolases"/>
    <property type="match status" value="2"/>
</dbReference>
<evidence type="ECO:0000256" key="1">
    <source>
        <dbReference type="ARBA" id="ARBA00022490"/>
    </source>
</evidence>
<dbReference type="SUPFAM" id="SSF52540">
    <property type="entry name" value="P-loop containing nucleoside triphosphate hydrolases"/>
    <property type="match status" value="4"/>
</dbReference>
<accession>A0A518E2D2</accession>
<dbReference type="PANTHER" id="PTHR47964">
    <property type="entry name" value="ATP-DEPENDENT DNA HELICASE HOMOLOG RECG, CHLOROPLASTIC"/>
    <property type="match status" value="1"/>
</dbReference>
<keyword evidence="2 9" id="KW-0547">Nucleotide-binding</keyword>
<keyword evidence="6 9" id="KW-0067">ATP-binding</keyword>
<dbReference type="SUPFAM" id="SSF143517">
    <property type="entry name" value="TRCF domain-like"/>
    <property type="match status" value="1"/>
</dbReference>
<dbReference type="PROSITE" id="PS51194">
    <property type="entry name" value="HELICASE_CTER"/>
    <property type="match status" value="1"/>
</dbReference>
<dbReference type="EMBL" id="CP036433">
    <property type="protein sequence ID" value="QDU98257.1"/>
    <property type="molecule type" value="Genomic_DNA"/>
</dbReference>
<dbReference type="SMART" id="SM00490">
    <property type="entry name" value="HELICc"/>
    <property type="match status" value="1"/>
</dbReference>
<evidence type="ECO:0000256" key="6">
    <source>
        <dbReference type="ARBA" id="ARBA00022840"/>
    </source>
</evidence>
<keyword evidence="8 9" id="KW-0234">DNA repair</keyword>
<keyword evidence="3 9" id="KW-0227">DNA damage</keyword>
<feature type="domain" description="Helicase ATP-binding" evidence="10">
    <location>
        <begin position="558"/>
        <end position="719"/>
    </location>
</feature>
<dbReference type="Gene3D" id="2.40.10.170">
    <property type="match status" value="1"/>
</dbReference>
<dbReference type="Gene3D" id="3.90.1150.50">
    <property type="entry name" value="Transcription-repair-coupling factor, D7 domain"/>
    <property type="match status" value="1"/>
</dbReference>
<dbReference type="InterPro" id="IPR027417">
    <property type="entry name" value="P-loop_NTPase"/>
</dbReference>
<evidence type="ECO:0000259" key="10">
    <source>
        <dbReference type="PROSITE" id="PS51192"/>
    </source>
</evidence>
<dbReference type="InterPro" id="IPR041471">
    <property type="entry name" value="UvrB_inter"/>
</dbReference>
<dbReference type="SMART" id="SM00487">
    <property type="entry name" value="DEXDc"/>
    <property type="match status" value="1"/>
</dbReference>
<dbReference type="SMART" id="SM01058">
    <property type="entry name" value="CarD_TRCF"/>
    <property type="match status" value="1"/>
</dbReference>
<evidence type="ECO:0000313" key="13">
    <source>
        <dbReference type="Proteomes" id="UP000317648"/>
    </source>
</evidence>
<dbReference type="InterPro" id="IPR047112">
    <property type="entry name" value="RecG/Mfd"/>
</dbReference>
<dbReference type="RefSeq" id="WP_145057369.1">
    <property type="nucleotide sequence ID" value="NZ_CP036433.1"/>
</dbReference>